<keyword evidence="2" id="KW-1185">Reference proteome</keyword>
<reference evidence="1 2" key="1">
    <citation type="journal article" date="2022" name="DNA Res.">
        <title>Chromosomal-level genome assembly of the orchid tree Bauhinia variegata (Leguminosae; Cercidoideae) supports the allotetraploid origin hypothesis of Bauhinia.</title>
        <authorList>
            <person name="Zhong Y."/>
            <person name="Chen Y."/>
            <person name="Zheng D."/>
            <person name="Pang J."/>
            <person name="Liu Y."/>
            <person name="Luo S."/>
            <person name="Meng S."/>
            <person name="Qian L."/>
            <person name="Wei D."/>
            <person name="Dai S."/>
            <person name="Zhou R."/>
        </authorList>
    </citation>
    <scope>NUCLEOTIDE SEQUENCE [LARGE SCALE GENOMIC DNA]</scope>
    <source>
        <strain evidence="1">BV-YZ2020</strain>
    </source>
</reference>
<protein>
    <submittedName>
        <fullName evidence="1">Uncharacterized protein</fullName>
    </submittedName>
</protein>
<evidence type="ECO:0000313" key="2">
    <source>
        <dbReference type="Proteomes" id="UP000828941"/>
    </source>
</evidence>
<dbReference type="Proteomes" id="UP000828941">
    <property type="component" value="Chromosome 4"/>
</dbReference>
<gene>
    <name evidence="1" type="ORF">L6164_010666</name>
</gene>
<sequence length="19" mass="2183">IFSHYKVDIHSHSVTGVKK</sequence>
<comment type="caution">
    <text evidence="1">The sequence shown here is derived from an EMBL/GenBank/DDBJ whole genome shotgun (WGS) entry which is preliminary data.</text>
</comment>
<accession>A0ACB9PN37</accession>
<name>A0ACB9PN37_BAUVA</name>
<dbReference type="EMBL" id="CM039429">
    <property type="protein sequence ID" value="KAI4350157.1"/>
    <property type="molecule type" value="Genomic_DNA"/>
</dbReference>
<evidence type="ECO:0000313" key="1">
    <source>
        <dbReference type="EMBL" id="KAI4350157.1"/>
    </source>
</evidence>
<feature type="non-terminal residue" evidence="1">
    <location>
        <position position="1"/>
    </location>
</feature>
<proteinExistence type="predicted"/>
<organism evidence="1 2">
    <name type="scientific">Bauhinia variegata</name>
    <name type="common">Purple orchid tree</name>
    <name type="synonym">Phanera variegata</name>
    <dbReference type="NCBI Taxonomy" id="167791"/>
    <lineage>
        <taxon>Eukaryota</taxon>
        <taxon>Viridiplantae</taxon>
        <taxon>Streptophyta</taxon>
        <taxon>Embryophyta</taxon>
        <taxon>Tracheophyta</taxon>
        <taxon>Spermatophyta</taxon>
        <taxon>Magnoliopsida</taxon>
        <taxon>eudicotyledons</taxon>
        <taxon>Gunneridae</taxon>
        <taxon>Pentapetalae</taxon>
        <taxon>rosids</taxon>
        <taxon>fabids</taxon>
        <taxon>Fabales</taxon>
        <taxon>Fabaceae</taxon>
        <taxon>Cercidoideae</taxon>
        <taxon>Cercideae</taxon>
        <taxon>Bauhiniinae</taxon>
        <taxon>Bauhinia</taxon>
    </lineage>
</organism>